<sequence length="170" mass="19107">MRCHETSPRFSTQERESMLAQRAARWLTPLAAAALITGAAPAASSAPTRPAPSAPASESWTRGFPMCSNPPTAIARWWKRNGWVRNGDVNKQYRMDEGGRVAFIWGGKTYKNVSTPRLPSYGTYNEYDVHPSSRPNAPRDSHRLVRRLRGGNLYYTADHYRSFCYIGAGW</sequence>
<feature type="signal peptide" evidence="4">
    <location>
        <begin position="1"/>
        <end position="42"/>
    </location>
</feature>
<dbReference type="GO" id="GO:0003723">
    <property type="term" value="F:RNA binding"/>
    <property type="evidence" value="ECO:0007669"/>
    <property type="project" value="InterPro"/>
</dbReference>
<proteinExistence type="predicted"/>
<dbReference type="InterPro" id="IPR000026">
    <property type="entry name" value="N1-like"/>
</dbReference>
<accession>A0A7K1L1G3</accession>
<dbReference type="EMBL" id="WOFH01000005">
    <property type="protein sequence ID" value="MUN38298.1"/>
    <property type="molecule type" value="Genomic_DNA"/>
</dbReference>
<organism evidence="5 6">
    <name type="scientific">Actinomadura litoris</name>
    <dbReference type="NCBI Taxonomy" id="2678616"/>
    <lineage>
        <taxon>Bacteria</taxon>
        <taxon>Bacillati</taxon>
        <taxon>Actinomycetota</taxon>
        <taxon>Actinomycetes</taxon>
        <taxon>Streptosporangiales</taxon>
        <taxon>Thermomonosporaceae</taxon>
        <taxon>Actinomadura</taxon>
    </lineage>
</organism>
<keyword evidence="6" id="KW-1185">Reference proteome</keyword>
<name>A0A7K1L1G3_9ACTN</name>
<comment type="caution">
    <text evidence="5">The sequence shown here is derived from an EMBL/GenBank/DDBJ whole genome shotgun (WGS) entry which is preliminary data.</text>
</comment>
<evidence type="ECO:0000313" key="6">
    <source>
        <dbReference type="Proteomes" id="UP000432015"/>
    </source>
</evidence>
<protein>
    <submittedName>
        <fullName evidence="5">Uncharacterized protein</fullName>
    </submittedName>
</protein>
<evidence type="ECO:0000256" key="4">
    <source>
        <dbReference type="SAM" id="SignalP"/>
    </source>
</evidence>
<feature type="region of interest" description="Disordered" evidence="3">
    <location>
        <begin position="40"/>
        <end position="62"/>
    </location>
</feature>
<dbReference type="Proteomes" id="UP000432015">
    <property type="component" value="Unassembled WGS sequence"/>
</dbReference>
<keyword evidence="1" id="KW-0540">Nuclease</keyword>
<feature type="chain" id="PRO_5029827390" evidence="4">
    <location>
        <begin position="43"/>
        <end position="170"/>
    </location>
</feature>
<dbReference type="InterPro" id="IPR016191">
    <property type="entry name" value="Ribonuclease/ribotoxin"/>
</dbReference>
<dbReference type="GO" id="GO:0016787">
    <property type="term" value="F:hydrolase activity"/>
    <property type="evidence" value="ECO:0007669"/>
    <property type="project" value="UniProtKB-KW"/>
</dbReference>
<reference evidence="5 6" key="1">
    <citation type="submission" date="2019-11" db="EMBL/GenBank/DDBJ databases">
        <authorList>
            <person name="Cao P."/>
        </authorList>
    </citation>
    <scope>NUCLEOTIDE SEQUENCE [LARGE SCALE GENOMIC DNA]</scope>
    <source>
        <strain evidence="5 6">NEAU-AAG5</strain>
    </source>
</reference>
<evidence type="ECO:0000256" key="1">
    <source>
        <dbReference type="ARBA" id="ARBA00022722"/>
    </source>
</evidence>
<gene>
    <name evidence="5" type="ORF">GNZ18_17035</name>
</gene>
<dbReference type="Gene3D" id="3.10.450.30">
    <property type="entry name" value="Microbial ribonucleases"/>
    <property type="match status" value="1"/>
</dbReference>
<evidence type="ECO:0000256" key="3">
    <source>
        <dbReference type="SAM" id="MobiDB-lite"/>
    </source>
</evidence>
<dbReference type="Pfam" id="PF00545">
    <property type="entry name" value="Ribonuclease"/>
    <property type="match status" value="1"/>
</dbReference>
<dbReference type="GO" id="GO:0004521">
    <property type="term" value="F:RNA endonuclease activity"/>
    <property type="evidence" value="ECO:0007669"/>
    <property type="project" value="InterPro"/>
</dbReference>
<keyword evidence="4" id="KW-0732">Signal</keyword>
<evidence type="ECO:0000256" key="2">
    <source>
        <dbReference type="ARBA" id="ARBA00022801"/>
    </source>
</evidence>
<evidence type="ECO:0000313" key="5">
    <source>
        <dbReference type="EMBL" id="MUN38298.1"/>
    </source>
</evidence>
<dbReference type="AlphaFoldDB" id="A0A7K1L1G3"/>
<dbReference type="SUPFAM" id="SSF53933">
    <property type="entry name" value="Microbial ribonucleases"/>
    <property type="match status" value="1"/>
</dbReference>
<keyword evidence="2" id="KW-0378">Hydrolase</keyword>